<organism evidence="2 3">
    <name type="scientific">Candidatus Nitrosocosmicus arcticus</name>
    <dbReference type="NCBI Taxonomy" id="2035267"/>
    <lineage>
        <taxon>Archaea</taxon>
        <taxon>Nitrososphaerota</taxon>
        <taxon>Nitrososphaeria</taxon>
        <taxon>Nitrososphaerales</taxon>
        <taxon>Nitrososphaeraceae</taxon>
        <taxon>Candidatus Nitrosocosmicus</taxon>
    </lineage>
</organism>
<comment type="caution">
    <text evidence="2">The sequence shown here is derived from an EMBL/GenBank/DDBJ whole genome shotgun (WGS) entry which is preliminary data.</text>
</comment>
<gene>
    <name evidence="2" type="ORF">NARC_10210</name>
</gene>
<feature type="transmembrane region" description="Helical" evidence="1">
    <location>
        <begin position="6"/>
        <end position="26"/>
    </location>
</feature>
<evidence type="ECO:0000313" key="3">
    <source>
        <dbReference type="Proteomes" id="UP000315289"/>
    </source>
</evidence>
<keyword evidence="3" id="KW-1185">Reference proteome</keyword>
<protein>
    <submittedName>
        <fullName evidence="2">Uncharacterized protein</fullName>
    </submittedName>
</protein>
<keyword evidence="1" id="KW-0472">Membrane</keyword>
<accession>A0A557SYX1</accession>
<keyword evidence="1" id="KW-1133">Transmembrane helix</keyword>
<keyword evidence="1" id="KW-0812">Transmembrane</keyword>
<evidence type="ECO:0000256" key="1">
    <source>
        <dbReference type="SAM" id="Phobius"/>
    </source>
</evidence>
<name>A0A557SYX1_9ARCH</name>
<dbReference type="Proteomes" id="UP000315289">
    <property type="component" value="Unassembled WGS sequence"/>
</dbReference>
<dbReference type="AlphaFoldDB" id="A0A557SYX1"/>
<sequence length="42" mass="4477">MSPAKLALFLIIGGIALVFAIMGFSVKELLREAVTEKEIISG</sequence>
<dbReference type="EMBL" id="VOAH01000001">
    <property type="protein sequence ID" value="TVP41804.1"/>
    <property type="molecule type" value="Genomic_DNA"/>
</dbReference>
<dbReference type="RefSeq" id="WP_261377735.1">
    <property type="nucleotide sequence ID" value="NZ_ML675578.1"/>
</dbReference>
<reference evidence="2 3" key="1">
    <citation type="journal article" date="2019" name="Front. Microbiol.">
        <title>Ammonia Oxidation by the Arctic Terrestrial Thaumarchaeote Candidatus Nitrosocosmicus arcticus Is Stimulated by Increasing Temperatures.</title>
        <authorList>
            <person name="Alves R.J.E."/>
            <person name="Kerou M."/>
            <person name="Zappe A."/>
            <person name="Bittner R."/>
            <person name="Abby S.S."/>
            <person name="Schmidt H.A."/>
            <person name="Pfeifer K."/>
            <person name="Schleper C."/>
        </authorList>
    </citation>
    <scope>NUCLEOTIDE SEQUENCE [LARGE SCALE GENOMIC DNA]</scope>
    <source>
        <strain evidence="2 3">Kfb</strain>
    </source>
</reference>
<proteinExistence type="predicted"/>
<evidence type="ECO:0000313" key="2">
    <source>
        <dbReference type="EMBL" id="TVP41804.1"/>
    </source>
</evidence>